<dbReference type="GO" id="GO:0047575">
    <property type="term" value="F:4-carboxymuconolactone decarboxylase activity"/>
    <property type="evidence" value="ECO:0007669"/>
    <property type="project" value="UniProtKB-EC"/>
</dbReference>
<dbReference type="InterPro" id="IPR003779">
    <property type="entry name" value="CMD-like"/>
</dbReference>
<accession>A0A7W5V086</accession>
<feature type="domain" description="Carboxymuconolactone decarboxylase-like" evidence="1">
    <location>
        <begin position="50"/>
        <end position="112"/>
    </location>
</feature>
<keyword evidence="2" id="KW-0456">Lyase</keyword>
<protein>
    <submittedName>
        <fullName evidence="2">4-carboxymuconolactone decarboxylase</fullName>
        <ecNumber evidence="2">4.1.1.44</ecNumber>
    </submittedName>
</protein>
<proteinExistence type="predicted"/>
<keyword evidence="3" id="KW-1185">Reference proteome</keyword>
<dbReference type="Pfam" id="PF02627">
    <property type="entry name" value="CMD"/>
    <property type="match status" value="1"/>
</dbReference>
<dbReference type="GO" id="GO:0051920">
    <property type="term" value="F:peroxiredoxin activity"/>
    <property type="evidence" value="ECO:0007669"/>
    <property type="project" value="InterPro"/>
</dbReference>
<dbReference type="PANTHER" id="PTHR34846:SF11">
    <property type="entry name" value="4-CARBOXYMUCONOLACTONE DECARBOXYLASE FAMILY PROTEIN (AFU_ORTHOLOGUE AFUA_6G11590)"/>
    <property type="match status" value="1"/>
</dbReference>
<evidence type="ECO:0000259" key="1">
    <source>
        <dbReference type="Pfam" id="PF02627"/>
    </source>
</evidence>
<dbReference type="EMBL" id="JACIBV010000001">
    <property type="protein sequence ID" value="MBB3728011.1"/>
    <property type="molecule type" value="Genomic_DNA"/>
</dbReference>
<evidence type="ECO:0000313" key="3">
    <source>
        <dbReference type="Proteomes" id="UP000579945"/>
    </source>
</evidence>
<dbReference type="Proteomes" id="UP000579945">
    <property type="component" value="Unassembled WGS sequence"/>
</dbReference>
<gene>
    <name evidence="2" type="ORF">FHR33_003871</name>
</gene>
<dbReference type="Gene3D" id="1.20.1290.10">
    <property type="entry name" value="AhpD-like"/>
    <property type="match status" value="1"/>
</dbReference>
<comment type="caution">
    <text evidence="2">The sequence shown here is derived from an EMBL/GenBank/DDBJ whole genome shotgun (WGS) entry which is preliminary data.</text>
</comment>
<dbReference type="RefSeq" id="WP_183649372.1">
    <property type="nucleotide sequence ID" value="NZ_BAAAXX010000039.1"/>
</dbReference>
<dbReference type="AlphaFoldDB" id="A0A7W5V086"/>
<sequence length="170" mass="18594">MARLPRRAPGELDGEALALHEKITSGPRGASMTDEREALVGPFTAMLLSPPVGDALQELGAAIRYRSTLPPRARELAILTVADHWDSAFERRAHESAGRAAGLTEEELATLHSADPFEAAVLTTTRRLLESGDLTDDEYAALDERTLFELTTLVGYYATLAMQLRVYRVT</sequence>
<dbReference type="SUPFAM" id="SSF69118">
    <property type="entry name" value="AhpD-like"/>
    <property type="match status" value="1"/>
</dbReference>
<reference evidence="2 3" key="1">
    <citation type="submission" date="2020-08" db="EMBL/GenBank/DDBJ databases">
        <title>Sequencing the genomes of 1000 actinobacteria strains.</title>
        <authorList>
            <person name="Klenk H.-P."/>
        </authorList>
    </citation>
    <scope>NUCLEOTIDE SEQUENCE [LARGE SCALE GENOMIC DNA]</scope>
    <source>
        <strain evidence="2 3">DSM 44320</strain>
    </source>
</reference>
<name>A0A7W5V086_9ACTN</name>
<dbReference type="GeneID" id="95390275"/>
<dbReference type="EC" id="4.1.1.44" evidence="2"/>
<organism evidence="2 3">
    <name type="scientific">Nonomuraea dietziae</name>
    <dbReference type="NCBI Taxonomy" id="65515"/>
    <lineage>
        <taxon>Bacteria</taxon>
        <taxon>Bacillati</taxon>
        <taxon>Actinomycetota</taxon>
        <taxon>Actinomycetes</taxon>
        <taxon>Streptosporangiales</taxon>
        <taxon>Streptosporangiaceae</taxon>
        <taxon>Nonomuraea</taxon>
    </lineage>
</organism>
<dbReference type="InterPro" id="IPR029032">
    <property type="entry name" value="AhpD-like"/>
</dbReference>
<dbReference type="PANTHER" id="PTHR34846">
    <property type="entry name" value="4-CARBOXYMUCONOLACTONE DECARBOXYLASE FAMILY PROTEIN (AFU_ORTHOLOGUE AFUA_6G11590)"/>
    <property type="match status" value="1"/>
</dbReference>
<evidence type="ECO:0000313" key="2">
    <source>
        <dbReference type="EMBL" id="MBB3728011.1"/>
    </source>
</evidence>